<dbReference type="GO" id="GO:0005737">
    <property type="term" value="C:cytoplasm"/>
    <property type="evidence" value="ECO:0007669"/>
    <property type="project" value="InterPro"/>
</dbReference>
<proteinExistence type="predicted"/>
<evidence type="ECO:0000259" key="14">
    <source>
        <dbReference type="PROSITE" id="PS50851"/>
    </source>
</evidence>
<dbReference type="FunFam" id="3.30.565.10:FF:000016">
    <property type="entry name" value="Chemotaxis protein CheA, putative"/>
    <property type="match status" value="1"/>
</dbReference>
<evidence type="ECO:0000256" key="2">
    <source>
        <dbReference type="ARBA" id="ARBA00012438"/>
    </source>
</evidence>
<comment type="catalytic activity">
    <reaction evidence="1">
        <text>ATP + protein L-histidine = ADP + protein N-phospho-L-histidine.</text>
        <dbReference type="EC" id="2.7.13.3"/>
    </reaction>
</comment>
<feature type="domain" description="HPt" evidence="15">
    <location>
        <begin position="1"/>
        <end position="115"/>
    </location>
</feature>
<dbReference type="SMART" id="SM00073">
    <property type="entry name" value="HPT"/>
    <property type="match status" value="1"/>
</dbReference>
<dbReference type="Gene3D" id="2.30.30.40">
    <property type="entry name" value="SH3 Domains"/>
    <property type="match status" value="1"/>
</dbReference>
<evidence type="ECO:0000259" key="12">
    <source>
        <dbReference type="PROSITE" id="PS50109"/>
    </source>
</evidence>
<feature type="modified residue" description="Phosphohistidine" evidence="9">
    <location>
        <position position="55"/>
    </location>
</feature>
<evidence type="ECO:0000256" key="4">
    <source>
        <dbReference type="ARBA" id="ARBA00022553"/>
    </source>
</evidence>
<dbReference type="Pfam" id="PF02518">
    <property type="entry name" value="HATPase_c"/>
    <property type="match status" value="1"/>
</dbReference>
<dbReference type="PRINTS" id="PR00344">
    <property type="entry name" value="BCTRLSENSOR"/>
</dbReference>
<dbReference type="PROSITE" id="PS50109">
    <property type="entry name" value="HIS_KIN"/>
    <property type="match status" value="1"/>
</dbReference>
<gene>
    <name evidence="16" type="ORF">GCM10007157_18020</name>
</gene>
<dbReference type="Gene3D" id="1.10.287.560">
    <property type="entry name" value="Histidine kinase CheA-like, homodimeric domain"/>
    <property type="match status" value="1"/>
</dbReference>
<dbReference type="InterPro" id="IPR036641">
    <property type="entry name" value="HPT_dom_sf"/>
</dbReference>
<dbReference type="InterPro" id="IPR011006">
    <property type="entry name" value="CheY-like_superfamily"/>
</dbReference>
<accession>A0A8H9I4X4</accession>
<comment type="caution">
    <text evidence="16">The sequence shown here is derived from an EMBL/GenBank/DDBJ whole genome shotgun (WGS) entry which is preliminary data.</text>
</comment>
<protein>
    <recommendedName>
        <fullName evidence="3">Chemotaxis protein CheA</fullName>
        <ecNumber evidence="2">2.7.13.3</ecNumber>
    </recommendedName>
</protein>
<dbReference type="EC" id="2.7.13.3" evidence="2"/>
<feature type="domain" description="CheW-like" evidence="14">
    <location>
        <begin position="457"/>
        <end position="591"/>
    </location>
</feature>
<dbReference type="SUPFAM" id="SSF47226">
    <property type="entry name" value="Histidine-containing phosphotransfer domain, HPT domain"/>
    <property type="match status" value="1"/>
</dbReference>
<dbReference type="Pfam" id="PF01627">
    <property type="entry name" value="Hpt"/>
    <property type="match status" value="1"/>
</dbReference>
<comment type="function">
    <text evidence="8">Involved in the transmission of sensory signals from the chemoreceptors to the flagellar motors. CheA is autophosphorylated; it can transfer its phosphate group to either CheB or CheY.</text>
</comment>
<feature type="domain" description="Histidine kinase" evidence="12">
    <location>
        <begin position="255"/>
        <end position="455"/>
    </location>
</feature>
<dbReference type="Proteomes" id="UP000623776">
    <property type="component" value="Unassembled WGS sequence"/>
</dbReference>
<name>A0A8H9I4X4_9GAMM</name>
<dbReference type="SUPFAM" id="SSF52172">
    <property type="entry name" value="CheY-like"/>
    <property type="match status" value="1"/>
</dbReference>
<dbReference type="InterPro" id="IPR004358">
    <property type="entry name" value="Sig_transdc_His_kin-like_C"/>
</dbReference>
<evidence type="ECO:0000313" key="16">
    <source>
        <dbReference type="EMBL" id="GGW26233.1"/>
    </source>
</evidence>
<dbReference type="SMART" id="SM00448">
    <property type="entry name" value="REC"/>
    <property type="match status" value="1"/>
</dbReference>
<dbReference type="EMBL" id="BMXN01000008">
    <property type="protein sequence ID" value="GGW26233.1"/>
    <property type="molecule type" value="Genomic_DNA"/>
</dbReference>
<reference evidence="17" key="1">
    <citation type="journal article" date="2019" name="Int. J. Syst. Evol. Microbiol.">
        <title>The Global Catalogue of Microorganisms (GCM) 10K type strain sequencing project: providing services to taxonomists for standard genome sequencing and annotation.</title>
        <authorList>
            <consortium name="The Broad Institute Genomics Platform"/>
            <consortium name="The Broad Institute Genome Sequencing Center for Infectious Disease"/>
            <person name="Wu L."/>
            <person name="Ma J."/>
        </authorList>
    </citation>
    <scope>NUCLEOTIDE SEQUENCE [LARGE SCALE GENOMIC DNA]</scope>
    <source>
        <strain evidence="17">KCTC 22154</strain>
    </source>
</reference>
<evidence type="ECO:0000256" key="5">
    <source>
        <dbReference type="ARBA" id="ARBA00022679"/>
    </source>
</evidence>
<dbReference type="SMART" id="SM00387">
    <property type="entry name" value="HATPase_c"/>
    <property type="match status" value="1"/>
</dbReference>
<dbReference type="SUPFAM" id="SSF50341">
    <property type="entry name" value="CheW-like"/>
    <property type="match status" value="1"/>
</dbReference>
<dbReference type="Gene3D" id="3.40.50.2300">
    <property type="match status" value="1"/>
</dbReference>
<dbReference type="PROSITE" id="PS50851">
    <property type="entry name" value="CHEW"/>
    <property type="match status" value="1"/>
</dbReference>
<dbReference type="SUPFAM" id="SSF55874">
    <property type="entry name" value="ATPase domain of HSP90 chaperone/DNA topoisomerase II/histidine kinase"/>
    <property type="match status" value="1"/>
</dbReference>
<keyword evidence="7" id="KW-0902">Two-component regulatory system</keyword>
<dbReference type="InterPro" id="IPR008207">
    <property type="entry name" value="Sig_transdc_His_kin_Hpt_dom"/>
</dbReference>
<keyword evidence="4 10" id="KW-0597">Phosphoprotein</keyword>
<dbReference type="PROSITE" id="PS50110">
    <property type="entry name" value="RESPONSE_REGULATORY"/>
    <property type="match status" value="1"/>
</dbReference>
<dbReference type="InterPro" id="IPR005467">
    <property type="entry name" value="His_kinase_dom"/>
</dbReference>
<keyword evidence="17" id="KW-1185">Reference proteome</keyword>
<dbReference type="PANTHER" id="PTHR43395">
    <property type="entry name" value="SENSOR HISTIDINE KINASE CHEA"/>
    <property type="match status" value="1"/>
</dbReference>
<evidence type="ECO:0000256" key="9">
    <source>
        <dbReference type="PROSITE-ProRule" id="PRU00110"/>
    </source>
</evidence>
<keyword evidence="6" id="KW-0418">Kinase</keyword>
<dbReference type="InterPro" id="IPR002545">
    <property type="entry name" value="CheW-lke_dom"/>
</dbReference>
<dbReference type="Gene3D" id="1.20.120.160">
    <property type="entry name" value="HPT domain"/>
    <property type="match status" value="1"/>
</dbReference>
<dbReference type="SMART" id="SM00260">
    <property type="entry name" value="CheW"/>
    <property type="match status" value="1"/>
</dbReference>
<dbReference type="Pfam" id="PF01584">
    <property type="entry name" value="CheW"/>
    <property type="match status" value="1"/>
</dbReference>
<dbReference type="GO" id="GO:0000155">
    <property type="term" value="F:phosphorelay sensor kinase activity"/>
    <property type="evidence" value="ECO:0007669"/>
    <property type="project" value="InterPro"/>
</dbReference>
<dbReference type="PROSITE" id="PS50894">
    <property type="entry name" value="HPT"/>
    <property type="match status" value="1"/>
</dbReference>
<dbReference type="InterPro" id="IPR036061">
    <property type="entry name" value="CheW-like_dom_sf"/>
</dbReference>
<dbReference type="PANTHER" id="PTHR43395:SF1">
    <property type="entry name" value="CHEMOTAXIS PROTEIN CHEA"/>
    <property type="match status" value="1"/>
</dbReference>
<organism evidence="16 17">
    <name type="scientific">Vreelandella hamiltonii</name>
    <dbReference type="NCBI Taxonomy" id="502829"/>
    <lineage>
        <taxon>Bacteria</taxon>
        <taxon>Pseudomonadati</taxon>
        <taxon>Pseudomonadota</taxon>
        <taxon>Gammaproteobacteria</taxon>
        <taxon>Oceanospirillales</taxon>
        <taxon>Halomonadaceae</taxon>
        <taxon>Vreelandella</taxon>
    </lineage>
</organism>
<dbReference type="GO" id="GO:0006935">
    <property type="term" value="P:chemotaxis"/>
    <property type="evidence" value="ECO:0007669"/>
    <property type="project" value="InterPro"/>
</dbReference>
<evidence type="ECO:0000259" key="13">
    <source>
        <dbReference type="PROSITE" id="PS50110"/>
    </source>
</evidence>
<dbReference type="RefSeq" id="WP_189463485.1">
    <property type="nucleotide sequence ID" value="NZ_BMXN01000008.1"/>
</dbReference>
<dbReference type="InterPro" id="IPR037006">
    <property type="entry name" value="CheA-like_homodim_sf"/>
</dbReference>
<evidence type="ECO:0000256" key="11">
    <source>
        <dbReference type="SAM" id="MobiDB-lite"/>
    </source>
</evidence>
<dbReference type="InterPro" id="IPR001789">
    <property type="entry name" value="Sig_transdc_resp-reg_receiver"/>
</dbReference>
<evidence type="ECO:0000256" key="10">
    <source>
        <dbReference type="PROSITE-ProRule" id="PRU00169"/>
    </source>
</evidence>
<evidence type="ECO:0000259" key="15">
    <source>
        <dbReference type="PROSITE" id="PS50894"/>
    </source>
</evidence>
<dbReference type="AlphaFoldDB" id="A0A8H9I4X4"/>
<dbReference type="InterPro" id="IPR003594">
    <property type="entry name" value="HATPase_dom"/>
</dbReference>
<evidence type="ECO:0000256" key="7">
    <source>
        <dbReference type="ARBA" id="ARBA00023012"/>
    </source>
</evidence>
<evidence type="ECO:0000256" key="1">
    <source>
        <dbReference type="ARBA" id="ARBA00000085"/>
    </source>
</evidence>
<dbReference type="InterPro" id="IPR051315">
    <property type="entry name" value="Bact_Chemotaxis_CheA"/>
</dbReference>
<dbReference type="Gene3D" id="3.30.565.10">
    <property type="entry name" value="Histidine kinase-like ATPase, C-terminal domain"/>
    <property type="match status" value="1"/>
</dbReference>
<feature type="domain" description="Response regulatory" evidence="13">
    <location>
        <begin position="608"/>
        <end position="724"/>
    </location>
</feature>
<evidence type="ECO:0000256" key="8">
    <source>
        <dbReference type="ARBA" id="ARBA00035100"/>
    </source>
</evidence>
<dbReference type="InterPro" id="IPR036890">
    <property type="entry name" value="HATPase_C_sf"/>
</dbReference>
<evidence type="ECO:0000256" key="6">
    <source>
        <dbReference type="ARBA" id="ARBA00022777"/>
    </source>
</evidence>
<dbReference type="SMART" id="SM01231">
    <property type="entry name" value="H-kinase_dim"/>
    <property type="match status" value="1"/>
</dbReference>
<evidence type="ECO:0000313" key="17">
    <source>
        <dbReference type="Proteomes" id="UP000623776"/>
    </source>
</evidence>
<keyword evidence="5" id="KW-0808">Transferase</keyword>
<evidence type="ECO:0000256" key="3">
    <source>
        <dbReference type="ARBA" id="ARBA00021495"/>
    </source>
</evidence>
<dbReference type="InterPro" id="IPR004105">
    <property type="entry name" value="CheA-like_dim"/>
</dbReference>
<dbReference type="CDD" id="cd00088">
    <property type="entry name" value="HPT"/>
    <property type="match status" value="1"/>
</dbReference>
<sequence length="726" mass="78575">MALDIRRFIQRFVEEAADHLPRLREGVLTLEQDATGSAAGTASKEHINELFRSAHTLKGSSRMLKLAPITALAHSMEELLSAFREGSTLPSAASLGLLNQAIDALDDYVGQLAQGAAPEALAAADPALCQALESAAGSLPEAPLSDAPLSAPPLSDASTGPTAVPSPSSTKAPPAAPSSASPASALALSDTVRVRLDRLDDVIRLMGEVLSGHHHLHGLVEQARQLGLSLPAQHQAEFHDFQREFKDSVLSHDALMSDLHDRALQMRMLPLSVVFDPLAQMTRELAQSLGKQVDCRVRGSEIELDRQMIDRLSDPLIHLLRNALDHGLEAPAQRQAAGKAPRGQLTLEAWQDGGWVVVEMRDDGAGIDLAAVRQKALSRQLLDEGQLALLSEQETLELILLPGFSTKSLITDFSGRGVGMDVVKRTVVDELSGDLHLTSSPGKGTHFSLRLPLSLALMRVLLVEVSGVTLGVTAPHVAELVERSPEEFIDAAGQTTLILRNEFVPVVALATLLDLPVVPPAADKVLLLVVHQRQQKLALIIDVLVDERDMVIKPLPNHLRYLPLVSGMVSLGRNTLASLLHVPALLERSRQTGLRQTAPIPTDTPRHRILVVDDSLNTREIEKDVLEAWGYQVTLAENGRDGLNKALADSFDAVLTDVEMPVMDGFALTASLRENELYRHKPIIIITSREKEADRRRGIEVGADAYIVKGSFDQNNLVETLRALLG</sequence>
<feature type="modified residue" description="4-aspartylphosphate" evidence="10">
    <location>
        <position position="657"/>
    </location>
</feature>
<dbReference type="Pfam" id="PF00072">
    <property type="entry name" value="Response_reg"/>
    <property type="match status" value="1"/>
</dbReference>
<feature type="region of interest" description="Disordered" evidence="11">
    <location>
        <begin position="140"/>
        <end position="184"/>
    </location>
</feature>